<dbReference type="EMBL" id="VSRR010008075">
    <property type="protein sequence ID" value="MPC48048.1"/>
    <property type="molecule type" value="Genomic_DNA"/>
</dbReference>
<reference evidence="1 2" key="1">
    <citation type="submission" date="2019-05" db="EMBL/GenBank/DDBJ databases">
        <title>Another draft genome of Portunus trituberculatus and its Hox gene families provides insights of decapod evolution.</title>
        <authorList>
            <person name="Jeong J.-H."/>
            <person name="Song I."/>
            <person name="Kim S."/>
            <person name="Choi T."/>
            <person name="Kim D."/>
            <person name="Ryu S."/>
            <person name="Kim W."/>
        </authorList>
    </citation>
    <scope>NUCLEOTIDE SEQUENCE [LARGE SCALE GENOMIC DNA]</scope>
    <source>
        <tissue evidence="1">Muscle</tissue>
    </source>
</reference>
<organism evidence="1 2">
    <name type="scientific">Portunus trituberculatus</name>
    <name type="common">Swimming crab</name>
    <name type="synonym">Neptunus trituberculatus</name>
    <dbReference type="NCBI Taxonomy" id="210409"/>
    <lineage>
        <taxon>Eukaryota</taxon>
        <taxon>Metazoa</taxon>
        <taxon>Ecdysozoa</taxon>
        <taxon>Arthropoda</taxon>
        <taxon>Crustacea</taxon>
        <taxon>Multicrustacea</taxon>
        <taxon>Malacostraca</taxon>
        <taxon>Eumalacostraca</taxon>
        <taxon>Eucarida</taxon>
        <taxon>Decapoda</taxon>
        <taxon>Pleocyemata</taxon>
        <taxon>Brachyura</taxon>
        <taxon>Eubrachyura</taxon>
        <taxon>Portunoidea</taxon>
        <taxon>Portunidae</taxon>
        <taxon>Portuninae</taxon>
        <taxon>Portunus</taxon>
    </lineage>
</organism>
<sequence length="72" mass="8537">MEKIDRQDLISMTEDGNQWTRGHSKIMKSQCLRNIKEFSFPYRTMDIWNGLSEEIVAAENVHKFKEKLDKCS</sequence>
<keyword evidence="2" id="KW-1185">Reference proteome</keyword>
<comment type="caution">
    <text evidence="1">The sequence shown here is derived from an EMBL/GenBank/DDBJ whole genome shotgun (WGS) entry which is preliminary data.</text>
</comment>
<dbReference type="Proteomes" id="UP000324222">
    <property type="component" value="Unassembled WGS sequence"/>
</dbReference>
<accession>A0A5B7FSV1</accession>
<dbReference type="AlphaFoldDB" id="A0A5B7FSV1"/>
<evidence type="ECO:0000313" key="1">
    <source>
        <dbReference type="EMBL" id="MPC48048.1"/>
    </source>
</evidence>
<evidence type="ECO:0000313" key="2">
    <source>
        <dbReference type="Proteomes" id="UP000324222"/>
    </source>
</evidence>
<gene>
    <name evidence="1" type="ORF">E2C01_041813</name>
</gene>
<proteinExistence type="predicted"/>
<protein>
    <submittedName>
        <fullName evidence="1">Uncharacterized protein</fullName>
    </submittedName>
</protein>
<name>A0A5B7FSV1_PORTR</name>